<dbReference type="Proteomes" id="UP001519460">
    <property type="component" value="Unassembled WGS sequence"/>
</dbReference>
<protein>
    <submittedName>
        <fullName evidence="2">Uncharacterized protein</fullName>
    </submittedName>
</protein>
<evidence type="ECO:0000256" key="1">
    <source>
        <dbReference type="SAM" id="MobiDB-lite"/>
    </source>
</evidence>
<dbReference type="EMBL" id="JACVVK020000206">
    <property type="protein sequence ID" value="KAK7484700.1"/>
    <property type="molecule type" value="Genomic_DNA"/>
</dbReference>
<comment type="caution">
    <text evidence="2">The sequence shown here is derived from an EMBL/GenBank/DDBJ whole genome shotgun (WGS) entry which is preliminary data.</text>
</comment>
<accession>A0ABD0KCI7</accession>
<name>A0ABD0KCI7_9CAEN</name>
<proteinExistence type="predicted"/>
<sequence>MIREPRRRGPQNSRTGPIMRRTTQKPFLIQGPAGFYPLNGGTLQRQLRACSLKTTSEEEGTVYTCTRFDVCVTPTAAGLQTE</sequence>
<feature type="region of interest" description="Disordered" evidence="1">
    <location>
        <begin position="1"/>
        <end position="20"/>
    </location>
</feature>
<evidence type="ECO:0000313" key="3">
    <source>
        <dbReference type="Proteomes" id="UP001519460"/>
    </source>
</evidence>
<dbReference type="AlphaFoldDB" id="A0ABD0KCI7"/>
<gene>
    <name evidence="2" type="ORF">BaRGS_00024108</name>
</gene>
<keyword evidence="3" id="KW-1185">Reference proteome</keyword>
<reference evidence="2 3" key="1">
    <citation type="journal article" date="2023" name="Sci. Data">
        <title>Genome assembly of the Korean intertidal mud-creeper Batillaria attramentaria.</title>
        <authorList>
            <person name="Patra A.K."/>
            <person name="Ho P.T."/>
            <person name="Jun S."/>
            <person name="Lee S.J."/>
            <person name="Kim Y."/>
            <person name="Won Y.J."/>
        </authorList>
    </citation>
    <scope>NUCLEOTIDE SEQUENCE [LARGE SCALE GENOMIC DNA]</scope>
    <source>
        <strain evidence="2">Wonlab-2016</strain>
    </source>
</reference>
<evidence type="ECO:0000313" key="2">
    <source>
        <dbReference type="EMBL" id="KAK7484700.1"/>
    </source>
</evidence>
<organism evidence="2 3">
    <name type="scientific">Batillaria attramentaria</name>
    <dbReference type="NCBI Taxonomy" id="370345"/>
    <lineage>
        <taxon>Eukaryota</taxon>
        <taxon>Metazoa</taxon>
        <taxon>Spiralia</taxon>
        <taxon>Lophotrochozoa</taxon>
        <taxon>Mollusca</taxon>
        <taxon>Gastropoda</taxon>
        <taxon>Caenogastropoda</taxon>
        <taxon>Sorbeoconcha</taxon>
        <taxon>Cerithioidea</taxon>
        <taxon>Batillariidae</taxon>
        <taxon>Batillaria</taxon>
    </lineage>
</organism>